<proteinExistence type="predicted"/>
<dbReference type="PANTHER" id="PTHR36173">
    <property type="entry name" value="RIBONUCLEASE VAPC16-RELATED"/>
    <property type="match status" value="1"/>
</dbReference>
<dbReference type="SUPFAM" id="SSF88723">
    <property type="entry name" value="PIN domain-like"/>
    <property type="match status" value="1"/>
</dbReference>
<dbReference type="RefSeq" id="WP_283267977.1">
    <property type="nucleotide sequence ID" value="NZ_CP125669.1"/>
</dbReference>
<dbReference type="InterPro" id="IPR041705">
    <property type="entry name" value="PIN_Sll0205"/>
</dbReference>
<feature type="domain" description="PIN" evidence="1">
    <location>
        <begin position="4"/>
        <end position="119"/>
    </location>
</feature>
<dbReference type="InterPro" id="IPR052919">
    <property type="entry name" value="TA_system_RNase"/>
</dbReference>
<protein>
    <submittedName>
        <fullName evidence="2">Type II toxin-antitoxin system VapC family toxin</fullName>
    </submittedName>
</protein>
<dbReference type="InterPro" id="IPR002716">
    <property type="entry name" value="PIN_dom"/>
</dbReference>
<evidence type="ECO:0000259" key="1">
    <source>
        <dbReference type="Pfam" id="PF01850"/>
    </source>
</evidence>
<accession>A0ABY8S4X5</accession>
<evidence type="ECO:0000313" key="3">
    <source>
        <dbReference type="Proteomes" id="UP001229836"/>
    </source>
</evidence>
<dbReference type="EMBL" id="CP125669">
    <property type="protein sequence ID" value="WHP06396.1"/>
    <property type="molecule type" value="Genomic_DNA"/>
</dbReference>
<keyword evidence="3" id="KW-1185">Reference proteome</keyword>
<dbReference type="Pfam" id="PF01850">
    <property type="entry name" value="PIN"/>
    <property type="match status" value="1"/>
</dbReference>
<dbReference type="CDD" id="cd09872">
    <property type="entry name" value="PIN_Sll0205-like"/>
    <property type="match status" value="1"/>
</dbReference>
<dbReference type="Gene3D" id="3.40.50.1010">
    <property type="entry name" value="5'-nuclease"/>
    <property type="match status" value="1"/>
</dbReference>
<sequence length="124" mass="14517">MKQLLDTHIVLWFLNGEKLSPNLRDRIIFGQNLVSIASLWEVAIKMNIGKYEFVGGFSAFCQLVRQNGFEILPIKDEYMLGVFDLPFIHRDPFDRLIIATAKYENIPLITADESIHQYDIEWIW</sequence>
<reference evidence="2 3" key="1">
    <citation type="submission" date="2023-05" db="EMBL/GenBank/DDBJ databases">
        <title>The complete genome of Acinetobacter sp. nov KCTC 92772.</title>
        <authorList>
            <person name="Zhou G."/>
        </authorList>
    </citation>
    <scope>NUCLEOTIDE SEQUENCE [LARGE SCALE GENOMIC DNA]</scope>
    <source>
        <strain evidence="2 3">KCTC 92772</strain>
    </source>
</reference>
<organism evidence="2 3">
    <name type="scientific">Acinetobacter corruptisaponis</name>
    <dbReference type="NCBI Taxonomy" id="3045147"/>
    <lineage>
        <taxon>Bacteria</taxon>
        <taxon>Pseudomonadati</taxon>
        <taxon>Pseudomonadota</taxon>
        <taxon>Gammaproteobacteria</taxon>
        <taxon>Moraxellales</taxon>
        <taxon>Moraxellaceae</taxon>
        <taxon>Acinetobacter</taxon>
    </lineage>
</organism>
<dbReference type="PANTHER" id="PTHR36173:SF2">
    <property type="entry name" value="RIBONUCLEASE VAPC16"/>
    <property type="match status" value="1"/>
</dbReference>
<dbReference type="InterPro" id="IPR029060">
    <property type="entry name" value="PIN-like_dom_sf"/>
</dbReference>
<name>A0ABY8S4X5_9GAMM</name>
<gene>
    <name evidence="2" type="ORF">QLH32_02720</name>
</gene>
<evidence type="ECO:0000313" key="2">
    <source>
        <dbReference type="EMBL" id="WHP06396.1"/>
    </source>
</evidence>
<dbReference type="Proteomes" id="UP001229836">
    <property type="component" value="Chromosome"/>
</dbReference>